<reference evidence="6" key="3">
    <citation type="submission" date="2015-02" db="UniProtKB">
        <authorList>
            <consortium name="EnsemblProtists"/>
        </authorList>
    </citation>
    <scope>IDENTIFICATION</scope>
    <source>
        <strain evidence="6">DAOM BR144</strain>
    </source>
</reference>
<evidence type="ECO:0000256" key="2">
    <source>
        <dbReference type="ARBA" id="ARBA00022723"/>
    </source>
</evidence>
<proteinExistence type="predicted"/>
<keyword evidence="3" id="KW-0378">Hydrolase</keyword>
<dbReference type="Pfam" id="PF00293">
    <property type="entry name" value="NUDIX"/>
    <property type="match status" value="1"/>
</dbReference>
<dbReference type="GO" id="GO:0046872">
    <property type="term" value="F:metal ion binding"/>
    <property type="evidence" value="ECO:0007669"/>
    <property type="project" value="UniProtKB-KW"/>
</dbReference>
<accession>K3WXL1</accession>
<dbReference type="EMBL" id="GL376615">
    <property type="status" value="NOT_ANNOTATED_CDS"/>
    <property type="molecule type" value="Genomic_DNA"/>
</dbReference>
<keyword evidence="4" id="KW-0460">Magnesium</keyword>
<dbReference type="PANTHER" id="PTHR12629">
    <property type="entry name" value="DIPHOSPHOINOSITOL POLYPHOSPHATE PHOSPHOHYDROLASE"/>
    <property type="match status" value="1"/>
</dbReference>
<dbReference type="InParanoid" id="K3WXL1"/>
<dbReference type="InterPro" id="IPR020084">
    <property type="entry name" value="NUDIX_hydrolase_CS"/>
</dbReference>
<dbReference type="SUPFAM" id="SSF55811">
    <property type="entry name" value="Nudix"/>
    <property type="match status" value="1"/>
</dbReference>
<dbReference type="VEuPathDB" id="FungiDB:PYU1_G009691"/>
<dbReference type="InterPro" id="IPR000086">
    <property type="entry name" value="NUDIX_hydrolase_dom"/>
</dbReference>
<dbReference type="InterPro" id="IPR015797">
    <property type="entry name" value="NUDIX_hydrolase-like_dom_sf"/>
</dbReference>
<comment type="cofactor">
    <cofactor evidence="1">
        <name>Mg(2+)</name>
        <dbReference type="ChEBI" id="CHEBI:18420"/>
    </cofactor>
</comment>
<dbReference type="AlphaFoldDB" id="K3WXL1"/>
<dbReference type="GO" id="GO:0005737">
    <property type="term" value="C:cytoplasm"/>
    <property type="evidence" value="ECO:0007669"/>
    <property type="project" value="TreeGrafter"/>
</dbReference>
<evidence type="ECO:0000256" key="4">
    <source>
        <dbReference type="ARBA" id="ARBA00022842"/>
    </source>
</evidence>
<organism evidence="6 7">
    <name type="scientific">Globisporangium ultimum (strain ATCC 200006 / CBS 805.95 / DAOM BR144)</name>
    <name type="common">Pythium ultimum</name>
    <dbReference type="NCBI Taxonomy" id="431595"/>
    <lineage>
        <taxon>Eukaryota</taxon>
        <taxon>Sar</taxon>
        <taxon>Stramenopiles</taxon>
        <taxon>Oomycota</taxon>
        <taxon>Peronosporomycetes</taxon>
        <taxon>Pythiales</taxon>
        <taxon>Pythiaceae</taxon>
        <taxon>Globisporangium</taxon>
    </lineage>
</organism>
<evidence type="ECO:0000313" key="7">
    <source>
        <dbReference type="Proteomes" id="UP000019132"/>
    </source>
</evidence>
<reference evidence="7" key="2">
    <citation type="submission" date="2010-04" db="EMBL/GenBank/DDBJ databases">
        <authorList>
            <person name="Buell R."/>
            <person name="Hamilton J."/>
            <person name="Hostetler J."/>
        </authorList>
    </citation>
    <scope>NUCLEOTIDE SEQUENCE [LARGE SCALE GENOMIC DNA]</scope>
    <source>
        <strain evidence="7">DAOM:BR144</strain>
    </source>
</reference>
<dbReference type="GO" id="GO:0016462">
    <property type="term" value="F:pyrophosphatase activity"/>
    <property type="evidence" value="ECO:0007669"/>
    <property type="project" value="InterPro"/>
</dbReference>
<evidence type="ECO:0000256" key="3">
    <source>
        <dbReference type="ARBA" id="ARBA00022801"/>
    </source>
</evidence>
<dbReference type="Proteomes" id="UP000019132">
    <property type="component" value="Unassembled WGS sequence"/>
</dbReference>
<reference evidence="7" key="1">
    <citation type="journal article" date="2010" name="Genome Biol.">
        <title>Genome sequence of the necrotrophic plant pathogen Pythium ultimum reveals original pathogenicity mechanisms and effector repertoire.</title>
        <authorList>
            <person name="Levesque C.A."/>
            <person name="Brouwer H."/>
            <person name="Cano L."/>
            <person name="Hamilton J.P."/>
            <person name="Holt C."/>
            <person name="Huitema E."/>
            <person name="Raffaele S."/>
            <person name="Robideau G.P."/>
            <person name="Thines M."/>
            <person name="Win J."/>
            <person name="Zerillo M.M."/>
            <person name="Beakes G.W."/>
            <person name="Boore J.L."/>
            <person name="Busam D."/>
            <person name="Dumas B."/>
            <person name="Ferriera S."/>
            <person name="Fuerstenberg S.I."/>
            <person name="Gachon C.M."/>
            <person name="Gaulin E."/>
            <person name="Govers F."/>
            <person name="Grenville-Briggs L."/>
            <person name="Horner N."/>
            <person name="Hostetler J."/>
            <person name="Jiang R.H."/>
            <person name="Johnson J."/>
            <person name="Krajaejun T."/>
            <person name="Lin H."/>
            <person name="Meijer H.J."/>
            <person name="Moore B."/>
            <person name="Morris P."/>
            <person name="Phuntmart V."/>
            <person name="Puiu D."/>
            <person name="Shetty J."/>
            <person name="Stajich J.E."/>
            <person name="Tripathy S."/>
            <person name="Wawra S."/>
            <person name="van West P."/>
            <person name="Whitty B.R."/>
            <person name="Coutinho P.M."/>
            <person name="Henrissat B."/>
            <person name="Martin F."/>
            <person name="Thomas P.D."/>
            <person name="Tyler B.M."/>
            <person name="De Vries R.P."/>
            <person name="Kamoun S."/>
            <person name="Yandell M."/>
            <person name="Tisserat N."/>
            <person name="Buell C.R."/>
        </authorList>
    </citation>
    <scope>NUCLEOTIDE SEQUENCE</scope>
    <source>
        <strain evidence="7">DAOM:BR144</strain>
    </source>
</reference>
<dbReference type="GO" id="GO:0005634">
    <property type="term" value="C:nucleus"/>
    <property type="evidence" value="ECO:0007669"/>
    <property type="project" value="TreeGrafter"/>
</dbReference>
<dbReference type="HOGENOM" id="CLU_037162_5_3_1"/>
<dbReference type="PANTHER" id="PTHR12629:SF0">
    <property type="entry name" value="DIPHOSPHOINOSITOL-POLYPHOSPHATE DIPHOSPHATASE"/>
    <property type="match status" value="1"/>
</dbReference>
<keyword evidence="7" id="KW-1185">Reference proteome</keyword>
<protein>
    <recommendedName>
        <fullName evidence="5">Nudix hydrolase domain-containing protein</fullName>
    </recommendedName>
</protein>
<dbReference type="Gene3D" id="3.90.79.10">
    <property type="entry name" value="Nucleoside Triphosphate Pyrophosphohydrolase"/>
    <property type="match status" value="1"/>
</dbReference>
<keyword evidence="2" id="KW-0479">Metal-binding</keyword>
<dbReference type="PROSITE" id="PS00893">
    <property type="entry name" value="NUDIX_BOX"/>
    <property type="match status" value="1"/>
</dbReference>
<dbReference type="OMA" id="EDQWPEM"/>
<evidence type="ECO:0000313" key="6">
    <source>
        <dbReference type="EnsemblProtists" id="PYU1_T009709"/>
    </source>
</evidence>
<dbReference type="STRING" id="431595.K3WXL1"/>
<dbReference type="CDD" id="cd04666">
    <property type="entry name" value="NUDIX_DIPP2_like_Nudt4"/>
    <property type="match status" value="1"/>
</dbReference>
<dbReference type="EnsemblProtists" id="PYU1_T009709">
    <property type="protein sequence ID" value="PYU1_T009709"/>
    <property type="gene ID" value="PYU1_G009691"/>
</dbReference>
<evidence type="ECO:0000259" key="5">
    <source>
        <dbReference type="PROSITE" id="PS51462"/>
    </source>
</evidence>
<feature type="domain" description="Nudix hydrolase" evidence="5">
    <location>
        <begin position="62"/>
        <end position="191"/>
    </location>
</feature>
<dbReference type="PROSITE" id="PS51462">
    <property type="entry name" value="NUDIX"/>
    <property type="match status" value="1"/>
</dbReference>
<evidence type="ECO:0000256" key="1">
    <source>
        <dbReference type="ARBA" id="ARBA00001946"/>
    </source>
</evidence>
<dbReference type="InterPro" id="IPR047198">
    <property type="entry name" value="DDP-like_NUDIX"/>
</dbReference>
<name>K3WXL1_GLOUD</name>
<dbReference type="eggNOG" id="KOG2839">
    <property type="taxonomic scope" value="Eukaryota"/>
</dbReference>
<sequence>MTESSVQVAAPTADATACGYHSLASTYPAAVTETSAETPVAHTASRLLESRHGRELQRYDGATRLLACAVVMRTLETTHEDQVLVISSSKHTHEWILPKGGWESDETLVECALREVEEEAGIDGRIVGELGTVDFSSRQGKKCRFYGFRVSARQEFSKWAESDRQRKWVSVDEGKRLLSHRPELLVMLARAEMVAGPY</sequence>